<dbReference type="GO" id="GO:0003676">
    <property type="term" value="F:nucleic acid binding"/>
    <property type="evidence" value="ECO:0007669"/>
    <property type="project" value="InterPro"/>
</dbReference>
<keyword evidence="2" id="KW-0067">ATP-binding</keyword>
<dbReference type="SUPFAM" id="SSF52540">
    <property type="entry name" value="P-loop containing nucleoside triphosphate hydrolases"/>
    <property type="match status" value="2"/>
</dbReference>
<dbReference type="InterPro" id="IPR027417">
    <property type="entry name" value="P-loop_NTPase"/>
</dbReference>
<dbReference type="GO" id="GO:0006139">
    <property type="term" value="P:nucleobase-containing compound metabolic process"/>
    <property type="evidence" value="ECO:0007669"/>
    <property type="project" value="InterPro"/>
</dbReference>
<dbReference type="InterPro" id="IPR011545">
    <property type="entry name" value="DEAD/DEAH_box_helicase_dom"/>
</dbReference>
<keyword evidence="2" id="KW-0378">Hydrolase</keyword>
<dbReference type="GO" id="GO:0005524">
    <property type="term" value="F:ATP binding"/>
    <property type="evidence" value="ECO:0007669"/>
    <property type="project" value="InterPro"/>
</dbReference>
<comment type="caution">
    <text evidence="2">The sequence shown here is derived from an EMBL/GenBank/DDBJ whole genome shotgun (WGS) entry which is preliminary data.</text>
</comment>
<dbReference type="GO" id="GO:0016818">
    <property type="term" value="F:hydrolase activity, acting on acid anhydrides, in phosphorus-containing anhydrides"/>
    <property type="evidence" value="ECO:0007669"/>
    <property type="project" value="InterPro"/>
</dbReference>
<evidence type="ECO:0000313" key="2">
    <source>
        <dbReference type="EMBL" id="RSD10314.1"/>
    </source>
</evidence>
<dbReference type="CDD" id="cd00046">
    <property type="entry name" value="SF2-N"/>
    <property type="match status" value="1"/>
</dbReference>
<organism evidence="2 3">
    <name type="scientific">Amycolatopsis eburnea</name>
    <dbReference type="NCBI Taxonomy" id="2267691"/>
    <lineage>
        <taxon>Bacteria</taxon>
        <taxon>Bacillati</taxon>
        <taxon>Actinomycetota</taxon>
        <taxon>Actinomycetes</taxon>
        <taxon>Pseudonocardiales</taxon>
        <taxon>Pseudonocardiaceae</taxon>
        <taxon>Amycolatopsis</taxon>
    </lineage>
</organism>
<dbReference type="Proteomes" id="UP000267081">
    <property type="component" value="Unassembled WGS sequence"/>
</dbReference>
<gene>
    <name evidence="2" type="ORF">EIY87_36145</name>
</gene>
<dbReference type="SMART" id="SM00491">
    <property type="entry name" value="HELICc2"/>
    <property type="match status" value="1"/>
</dbReference>
<dbReference type="GO" id="GO:0004386">
    <property type="term" value="F:helicase activity"/>
    <property type="evidence" value="ECO:0007669"/>
    <property type="project" value="UniProtKB-KW"/>
</dbReference>
<dbReference type="Gene3D" id="3.40.50.300">
    <property type="entry name" value="P-loop containing nucleotide triphosphate hydrolases"/>
    <property type="match status" value="2"/>
</dbReference>
<protein>
    <submittedName>
        <fullName evidence="2">DEAD/DEAH box helicase</fullName>
    </submittedName>
</protein>
<dbReference type="SMART" id="SM00487">
    <property type="entry name" value="DEXDc"/>
    <property type="match status" value="1"/>
</dbReference>
<reference evidence="2 3" key="1">
    <citation type="submission" date="2018-12" db="EMBL/GenBank/DDBJ databases">
        <title>Amycolatopsis eburnea sp. nov. actinomycete associate with arbuscular mycorrhiza fungal spore.</title>
        <authorList>
            <person name="Lumyong S."/>
            <person name="Chaiya L."/>
        </authorList>
    </citation>
    <scope>NUCLEOTIDE SEQUENCE [LARGE SCALE GENOMIC DNA]</scope>
    <source>
        <strain evidence="2 3">GLM-1</strain>
    </source>
</reference>
<name>A0A427SYZ5_9PSEU</name>
<sequence length="911" mass="99730">MFPAQGLTGPHTPCRGKLSSIRPFGCGCAVRETTAVTTNEDPSRLRPRFRRRAEPVAGATDPEALFGELPRTPGGVGALWSHQADQLRTYADNHRDTPDVALELPTGSGKTLVGLLISEWRRRTLGQRVVYACPTRQLARQVLQKATDQGIPAVMLIGSHRDWAQAKLARYTRADAIAVTTYSAIFNLNSHLADAQTLVFDDAHAAEGFVAEAWALSVGRDTDQYEQLFDALGESVEPALVTRMVGPVSPAVDTREVRLLPVGAVARHTEDIDRVLSALTGDSAYRFRMVRANLGSCLFYVSRREFYIRPMIPPTFQHEPFTDPGQRLYLSATLGGAGELERAFGRTDIKRVPVPTAWDRTGSGRRFFVFPELADVPVDGSLIDDDEENSQEPVAGLVDSLLALSRKRLVLTPDEDSATQIANRLGVPAAERFTAKDSDTGIQPFVDAEAGILLAPSRYDGMDLAADVCRMMVMSGLPAASHLQDRFLDTKLRASEVLDERVRTRIVQGAGRCTRGPKDWAVVVVTGADILRFLSRREIRESLPAELQAEITFGLDQSQVPADDLILLAESALEQDRIWQEDAEPELAKLRREATRVAAPHAAQLAASTVREVRAWTYAWQQDWESAARTAGEVFENLTASTLRPYRALWAYLASAWSDLASTGDTSPAALRSADFLRKAYAAAVGTTWLKEVHRLPSATYDSDPADEAGVTAVVSLLNGKLASPVKFESFFSNMLANLSQREASRYERGLVALGELLGAESFKPAEKGRADAAWMWRTLWMTVEAKSEQEPAGMLSMDYVRQTNTQLASLAADQGVEAPPSGSVSIIVTPRGVVDPDAVPIAAAHVHLVLPKRMLDVAHDAVRAWKELRGMAKGIAGELPREEFASVLWDNGVLPTQVRERLTRDPIRGS</sequence>
<dbReference type="InterPro" id="IPR006555">
    <property type="entry name" value="ATP-dep_Helicase_C"/>
</dbReference>
<evidence type="ECO:0000313" key="3">
    <source>
        <dbReference type="Proteomes" id="UP000267081"/>
    </source>
</evidence>
<keyword evidence="3" id="KW-1185">Reference proteome</keyword>
<dbReference type="Pfam" id="PF00270">
    <property type="entry name" value="DEAD"/>
    <property type="match status" value="1"/>
</dbReference>
<keyword evidence="2" id="KW-0347">Helicase</keyword>
<feature type="domain" description="Helicase ATP-binding" evidence="1">
    <location>
        <begin position="91"/>
        <end position="352"/>
    </location>
</feature>
<evidence type="ECO:0000259" key="1">
    <source>
        <dbReference type="PROSITE" id="PS51192"/>
    </source>
</evidence>
<dbReference type="InterPro" id="IPR014001">
    <property type="entry name" value="Helicase_ATP-bd"/>
</dbReference>
<proteinExistence type="predicted"/>
<dbReference type="AlphaFoldDB" id="A0A427SYZ5"/>
<keyword evidence="2" id="KW-0547">Nucleotide-binding</keyword>
<accession>A0A427SYZ5</accession>
<dbReference type="EMBL" id="RSEC01000060">
    <property type="protein sequence ID" value="RSD10314.1"/>
    <property type="molecule type" value="Genomic_DNA"/>
</dbReference>
<dbReference type="PROSITE" id="PS51192">
    <property type="entry name" value="HELICASE_ATP_BIND_1"/>
    <property type="match status" value="1"/>
</dbReference>